<dbReference type="Proteomes" id="UP000028006">
    <property type="component" value="Unassembled WGS sequence"/>
</dbReference>
<dbReference type="RefSeq" id="WP_034873193.1">
    <property type="nucleotide sequence ID" value="NZ_JOKG01000001.1"/>
</dbReference>
<dbReference type="EMBL" id="JOKG01000001">
    <property type="protein sequence ID" value="KEQ15923.1"/>
    <property type="molecule type" value="Genomic_DNA"/>
</dbReference>
<evidence type="ECO:0000313" key="4">
    <source>
        <dbReference type="Proteomes" id="UP000028006"/>
    </source>
</evidence>
<proteinExistence type="predicted"/>
<gene>
    <name evidence="3" type="ORF">GZ77_05335</name>
    <name evidence="2" type="ORF">GZ77_09625</name>
    <name evidence="1" type="ORF">GZ77_23545</name>
</gene>
<evidence type="ECO:0000313" key="2">
    <source>
        <dbReference type="EMBL" id="KEQ14578.1"/>
    </source>
</evidence>
<dbReference type="EMBL" id="JOKG01000002">
    <property type="protein sequence ID" value="KEQ14578.1"/>
    <property type="molecule type" value="Genomic_DNA"/>
</dbReference>
<accession>A0A081N0T4</accession>
<evidence type="ECO:0008006" key="5">
    <source>
        <dbReference type="Google" id="ProtNLM"/>
    </source>
</evidence>
<organism evidence="1 4">
    <name type="scientific">Endozoicomonas montiporae</name>
    <dbReference type="NCBI Taxonomy" id="1027273"/>
    <lineage>
        <taxon>Bacteria</taxon>
        <taxon>Pseudomonadati</taxon>
        <taxon>Pseudomonadota</taxon>
        <taxon>Gammaproteobacteria</taxon>
        <taxon>Oceanospirillales</taxon>
        <taxon>Endozoicomonadaceae</taxon>
        <taxon>Endozoicomonas</taxon>
    </lineage>
</organism>
<keyword evidence="4" id="KW-1185">Reference proteome</keyword>
<sequence>MPASVIARQSKTIVLQIEVPIESNNMLSLEDGLQRALNEAGVLGTQELLKLFEPPNNEPIVLNQQKWSYKGKVLKHYETLYGCVPMERSVYQGVRGGVTLAPLDYHSGIVGSATPKFAKTLAWKYSQMPAPAVKEDFETNHQRVLSNSYIKHLSDRVGALIEDQKKTRYDLPPLPEAVETIAIGLDGTCMLLCEEGWREAMCGTLSLYSANGDRLHTIYTASSPEYGKQSFMNKLDDEIADLKRLYPQATYIGVADGAKENWRYLKQHTSAQILDFFHASEYLGGVAEALFPSSKAKRKQWLEDKLHNLKNKRGAAKKILKEIESAELPKKTTALIEKRYKAVTYFTNNHHLMKYHQALKHNWPIGSGVTEAACKTLVKQRLCGSGMRWKPAGAEVLLETRSLIQSKGRWNQLWSSFMSGRMIVDF</sequence>
<reference evidence="1 4" key="1">
    <citation type="submission" date="2014-06" db="EMBL/GenBank/DDBJ databases">
        <title>Whole Genome Sequences of Three Symbiotic Endozoicomonas Bacteria.</title>
        <authorList>
            <person name="Neave M.J."/>
            <person name="Apprill A."/>
            <person name="Voolstra C.R."/>
        </authorList>
    </citation>
    <scope>NUCLEOTIDE SEQUENCE [LARGE SCALE GENOMIC DNA]</scope>
    <source>
        <strain evidence="1 4">LMG 24815</strain>
    </source>
</reference>
<comment type="caution">
    <text evidence="1">The sequence shown here is derived from an EMBL/GenBank/DDBJ whole genome shotgun (WGS) entry which is preliminary data.</text>
</comment>
<name>A0A081N0T4_9GAMM</name>
<dbReference type="eggNOG" id="COG3464">
    <property type="taxonomic scope" value="Bacteria"/>
</dbReference>
<protein>
    <recommendedName>
        <fullName evidence="5">Transposase</fullName>
    </recommendedName>
</protein>
<evidence type="ECO:0000313" key="1">
    <source>
        <dbReference type="EMBL" id="KEQ12057.1"/>
    </source>
</evidence>
<evidence type="ECO:0000313" key="3">
    <source>
        <dbReference type="EMBL" id="KEQ15923.1"/>
    </source>
</evidence>
<dbReference type="AlphaFoldDB" id="A0A081N0T4"/>
<dbReference type="NCBIfam" id="NF033572">
    <property type="entry name" value="transpos_ISKra4"/>
    <property type="match status" value="1"/>
</dbReference>
<dbReference type="EMBL" id="JOKG01000005">
    <property type="protein sequence ID" value="KEQ12057.1"/>
    <property type="molecule type" value="Genomic_DNA"/>
</dbReference>